<dbReference type="SUPFAM" id="SSF52540">
    <property type="entry name" value="P-loop containing nucleoside triphosphate hydrolases"/>
    <property type="match status" value="1"/>
</dbReference>
<feature type="binding site" evidence="18">
    <location>
        <position position="96"/>
    </location>
    <ligand>
        <name>GTP</name>
        <dbReference type="ChEBI" id="CHEBI:37565"/>
    </ligand>
</feature>
<feature type="binding site" evidence="18">
    <location>
        <position position="97"/>
    </location>
    <ligand>
        <name>GTP</name>
        <dbReference type="ChEBI" id="CHEBI:37565"/>
    </ligand>
</feature>
<evidence type="ECO:0000256" key="5">
    <source>
        <dbReference type="ARBA" id="ARBA00022448"/>
    </source>
</evidence>
<evidence type="ECO:0000256" key="1">
    <source>
        <dbReference type="ARBA" id="ARBA00004406"/>
    </source>
</evidence>
<comment type="caution">
    <text evidence="22">The sequence shown here is derived from an EMBL/GenBank/DDBJ whole genome shotgun (WGS) entry which is preliminary data.</text>
</comment>
<keyword evidence="17" id="KW-0479">Metal-binding</keyword>
<gene>
    <name evidence="22" type="ORF">AMELA_G00202240</name>
</gene>
<evidence type="ECO:0000256" key="3">
    <source>
        <dbReference type="ARBA" id="ARBA00007507"/>
    </source>
</evidence>
<keyword evidence="23" id="KW-1185">Reference proteome</keyword>
<name>A0A7J6A233_AMEME</name>
<feature type="binding site" evidence="18">
    <location>
        <position position="194"/>
    </location>
    <ligand>
        <name>GTP</name>
        <dbReference type="ChEBI" id="CHEBI:37565"/>
    </ligand>
</feature>
<evidence type="ECO:0000256" key="8">
    <source>
        <dbReference type="ARBA" id="ARBA00022824"/>
    </source>
</evidence>
<evidence type="ECO:0000256" key="21">
    <source>
        <dbReference type="RuleBase" id="RU003926"/>
    </source>
</evidence>
<dbReference type="GO" id="GO:0006886">
    <property type="term" value="P:intracellular protein transport"/>
    <property type="evidence" value="ECO:0007669"/>
    <property type="project" value="InterPro"/>
</dbReference>
<feature type="binding site" evidence="18">
    <location>
        <position position="92"/>
    </location>
    <ligand>
        <name>GTP</name>
        <dbReference type="ChEBI" id="CHEBI:37565"/>
    </ligand>
</feature>
<sequence length="255" mass="28822">MIKLLSSHIAVPAGRINRTPPRQGRRRLLRRFELTGPPSVTVICASTHRYKDLHDLDMSFIFDWIYSGFSNVLQFLGLYKKSGKLVFLGLDNAGKTTLLHMLKDDRLGQHVPTLHPTSEELTIAGMTFTTFDLGGHAQARRVWKNYLPAINGIVFLIDCVDYPRLAESKTELDALMTDETIGNVPILILGNKIDKPEAISEEKLRELFGLYGQTTGKGNIPLKELNTRPLEVFMCSVLKREGYGEGFRWLSQYID</sequence>
<keyword evidence="17" id="KW-0460">Magnesium</keyword>
<feature type="binding site" evidence="18">
    <location>
        <position position="192"/>
    </location>
    <ligand>
        <name>GTP</name>
        <dbReference type="ChEBI" id="CHEBI:37565"/>
    </ligand>
</feature>
<feature type="binding site" evidence="18">
    <location>
        <position position="94"/>
    </location>
    <ligand>
        <name>GTP</name>
        <dbReference type="ChEBI" id="CHEBI:37565"/>
    </ligand>
</feature>
<feature type="binding site" evidence="19">
    <location>
        <position position="135"/>
    </location>
    <ligand>
        <name>GTP</name>
        <dbReference type="ChEBI" id="CHEBI:37565"/>
    </ligand>
</feature>
<dbReference type="AlphaFoldDB" id="A0A7J6A233"/>
<dbReference type="Pfam" id="PF00025">
    <property type="entry name" value="Arf"/>
    <property type="match status" value="1"/>
</dbReference>
<evidence type="ECO:0000256" key="4">
    <source>
        <dbReference type="ARBA" id="ARBA00011984"/>
    </source>
</evidence>
<dbReference type="CDD" id="cd00879">
    <property type="entry name" value="Sar1"/>
    <property type="match status" value="1"/>
</dbReference>
<evidence type="ECO:0000256" key="20">
    <source>
        <dbReference type="PIRSR" id="PIRSR606689-2"/>
    </source>
</evidence>
<dbReference type="SMART" id="SM00178">
    <property type="entry name" value="SAR"/>
    <property type="match status" value="1"/>
</dbReference>
<keyword evidence="13" id="KW-0472">Membrane</keyword>
<reference evidence="22 23" key="1">
    <citation type="submission" date="2020-02" db="EMBL/GenBank/DDBJ databases">
        <title>A chromosome-scale genome assembly of the black bullhead catfish (Ameiurus melas).</title>
        <authorList>
            <person name="Wen M."/>
            <person name="Zham M."/>
            <person name="Cabau C."/>
            <person name="Klopp C."/>
            <person name="Donnadieu C."/>
            <person name="Roques C."/>
            <person name="Bouchez O."/>
            <person name="Lampietro C."/>
            <person name="Jouanno E."/>
            <person name="Herpin A."/>
            <person name="Louis A."/>
            <person name="Berthelot C."/>
            <person name="Parey E."/>
            <person name="Roest-Crollius H."/>
            <person name="Braasch I."/>
            <person name="Postlethwait J."/>
            <person name="Robinson-Rechavi M."/>
            <person name="Echchiki A."/>
            <person name="Begum T."/>
            <person name="Montfort J."/>
            <person name="Schartl M."/>
            <person name="Bobe J."/>
            <person name="Guiguen Y."/>
        </authorList>
    </citation>
    <scope>NUCLEOTIDE SEQUENCE [LARGE SCALE GENOMIC DNA]</scope>
    <source>
        <strain evidence="22">M_S1</strain>
        <tissue evidence="22">Blood</tissue>
    </source>
</reference>
<feature type="binding site" evidence="20">
    <location>
        <position position="113"/>
    </location>
    <ligand>
        <name>Mg(2+)</name>
        <dbReference type="ChEBI" id="CHEBI:18420"/>
    </ligand>
</feature>
<evidence type="ECO:0000256" key="10">
    <source>
        <dbReference type="ARBA" id="ARBA00022927"/>
    </source>
</evidence>
<evidence type="ECO:0000256" key="6">
    <source>
        <dbReference type="ARBA" id="ARBA00022741"/>
    </source>
</evidence>
<dbReference type="InterPro" id="IPR006687">
    <property type="entry name" value="Small_GTPase_SAR1"/>
</dbReference>
<dbReference type="Gene3D" id="3.40.50.300">
    <property type="entry name" value="P-loop containing nucleotide triphosphate hydrolases"/>
    <property type="match status" value="1"/>
</dbReference>
<evidence type="ECO:0000256" key="9">
    <source>
        <dbReference type="ARBA" id="ARBA00022892"/>
    </source>
</evidence>
<feature type="binding site" evidence="18">
    <location>
        <position position="238"/>
    </location>
    <ligand>
        <name>GTP</name>
        <dbReference type="ChEBI" id="CHEBI:37565"/>
    </ligand>
</feature>
<comment type="catalytic activity">
    <reaction evidence="16">
        <text>GTP + H2O = GDP + phosphate + H(+)</text>
        <dbReference type="Rhea" id="RHEA:19669"/>
        <dbReference type="ChEBI" id="CHEBI:15377"/>
        <dbReference type="ChEBI" id="CHEBI:15378"/>
        <dbReference type="ChEBI" id="CHEBI:37565"/>
        <dbReference type="ChEBI" id="CHEBI:43474"/>
        <dbReference type="ChEBI" id="CHEBI:58189"/>
        <dbReference type="EC" id="3.6.5.2"/>
    </reaction>
    <physiologicalReaction direction="left-to-right" evidence="16">
        <dbReference type="Rhea" id="RHEA:19670"/>
    </physiologicalReaction>
</comment>
<evidence type="ECO:0000256" key="12">
    <source>
        <dbReference type="ARBA" id="ARBA00023134"/>
    </source>
</evidence>
<dbReference type="GO" id="GO:0005525">
    <property type="term" value="F:GTP binding"/>
    <property type="evidence" value="ECO:0007669"/>
    <property type="project" value="UniProtKB-KW"/>
</dbReference>
<dbReference type="InterPro" id="IPR027417">
    <property type="entry name" value="P-loop_NTPase"/>
</dbReference>
<dbReference type="PANTHER" id="PTHR45684">
    <property type="entry name" value="RE74312P"/>
    <property type="match status" value="1"/>
</dbReference>
<keyword evidence="14" id="KW-0458">Lysosome</keyword>
<dbReference type="GO" id="GO:0046872">
    <property type="term" value="F:metal ion binding"/>
    <property type="evidence" value="ECO:0007669"/>
    <property type="project" value="UniProtKB-KW"/>
</dbReference>
<evidence type="ECO:0000313" key="23">
    <source>
        <dbReference type="Proteomes" id="UP000593565"/>
    </source>
</evidence>
<dbReference type="EC" id="3.6.5.2" evidence="4"/>
<evidence type="ECO:0000256" key="11">
    <source>
        <dbReference type="ARBA" id="ARBA00023034"/>
    </source>
</evidence>
<feature type="binding site" evidence="20">
    <location>
        <position position="96"/>
    </location>
    <ligand>
        <name>Mg(2+)</name>
        <dbReference type="ChEBI" id="CHEBI:18420"/>
    </ligand>
</feature>
<keyword evidence="9 21" id="KW-0931">ER-Golgi transport</keyword>
<keyword evidence="7" id="KW-0378">Hydrolase</keyword>
<dbReference type="EMBL" id="JAAGNN010000018">
    <property type="protein sequence ID" value="KAF4076932.1"/>
    <property type="molecule type" value="Genomic_DNA"/>
</dbReference>
<feature type="binding site" evidence="19">
    <location>
        <begin position="191"/>
        <end position="194"/>
    </location>
    <ligand>
        <name>GTP</name>
        <dbReference type="ChEBI" id="CHEBI:37565"/>
    </ligand>
</feature>
<evidence type="ECO:0000256" key="19">
    <source>
        <dbReference type="PIRSR" id="PIRSR606689-1"/>
    </source>
</evidence>
<dbReference type="Proteomes" id="UP000593565">
    <property type="component" value="Unassembled WGS sequence"/>
</dbReference>
<feature type="binding site" evidence="19">
    <location>
        <begin position="89"/>
        <end position="96"/>
    </location>
    <ligand>
        <name>GTP</name>
        <dbReference type="ChEBI" id="CHEBI:37565"/>
    </ligand>
</feature>
<dbReference type="GO" id="GO:0005789">
    <property type="term" value="C:endoplasmic reticulum membrane"/>
    <property type="evidence" value="ECO:0007669"/>
    <property type="project" value="UniProtKB-SubCell"/>
</dbReference>
<keyword evidence="6 18" id="KW-0547">Nucleotide-binding</keyword>
<keyword evidence="10 21" id="KW-0653">Protein transport</keyword>
<comment type="similarity">
    <text evidence="3 21">Belongs to the small GTPase superfamily. SAR1 family.</text>
</comment>
<dbReference type="NCBIfam" id="TIGR00231">
    <property type="entry name" value="small_GTP"/>
    <property type="match status" value="1"/>
</dbReference>
<dbReference type="GO" id="GO:0003925">
    <property type="term" value="F:G protein activity"/>
    <property type="evidence" value="ECO:0007669"/>
    <property type="project" value="UniProtKB-EC"/>
</dbReference>
<evidence type="ECO:0000256" key="13">
    <source>
        <dbReference type="ARBA" id="ARBA00023136"/>
    </source>
</evidence>
<dbReference type="FunFam" id="3.40.50.300:FF:000161">
    <property type="entry name" value="Small COPII coat GTPase"/>
    <property type="match status" value="1"/>
</dbReference>
<dbReference type="SMART" id="SM00177">
    <property type="entry name" value="ARF"/>
    <property type="match status" value="1"/>
</dbReference>
<keyword evidence="11 21" id="KW-0333">Golgi apparatus</keyword>
<evidence type="ECO:0000313" key="22">
    <source>
        <dbReference type="EMBL" id="KAF4076932.1"/>
    </source>
</evidence>
<dbReference type="PROSITE" id="PS51422">
    <property type="entry name" value="SAR1"/>
    <property type="match status" value="1"/>
</dbReference>
<dbReference type="PROSITE" id="PS51417">
    <property type="entry name" value="ARF"/>
    <property type="match status" value="1"/>
</dbReference>
<comment type="subcellular location">
    <subcellularLocation>
        <location evidence="1">Endoplasmic reticulum membrane</location>
        <topology evidence="1">Peripheral membrane protein</topology>
    </subcellularLocation>
    <subcellularLocation>
        <location evidence="15">Golgi apparatus</location>
        <location evidence="15">Golgi stack membrane</location>
        <topology evidence="15">Peripheral membrane protein</topology>
    </subcellularLocation>
    <subcellularLocation>
        <location evidence="2">Lysosome membrane</location>
    </subcellularLocation>
</comment>
<evidence type="ECO:0000256" key="7">
    <source>
        <dbReference type="ARBA" id="ARBA00022801"/>
    </source>
</evidence>
<dbReference type="GO" id="GO:0016192">
    <property type="term" value="P:vesicle-mediated transport"/>
    <property type="evidence" value="ECO:0007669"/>
    <property type="project" value="UniProtKB-KW"/>
</dbReference>
<keyword evidence="5 21" id="KW-0813">Transport</keyword>
<protein>
    <recommendedName>
        <fullName evidence="4">small monomeric GTPase</fullName>
        <ecNumber evidence="4">3.6.5.2</ecNumber>
    </recommendedName>
</protein>
<keyword evidence="8 21" id="KW-0256">Endoplasmic reticulum</keyword>
<evidence type="ECO:0000256" key="14">
    <source>
        <dbReference type="ARBA" id="ARBA00023228"/>
    </source>
</evidence>
<evidence type="ECO:0000256" key="16">
    <source>
        <dbReference type="ARBA" id="ARBA00047660"/>
    </source>
</evidence>
<dbReference type="InterPro" id="IPR006689">
    <property type="entry name" value="Small_GTPase_ARF/SAR"/>
</dbReference>
<dbReference type="GO" id="GO:0032580">
    <property type="term" value="C:Golgi cisterna membrane"/>
    <property type="evidence" value="ECO:0007669"/>
    <property type="project" value="UniProtKB-SubCell"/>
</dbReference>
<feature type="binding site" evidence="18">
    <location>
        <position position="237"/>
    </location>
    <ligand>
        <name>GTP</name>
        <dbReference type="ChEBI" id="CHEBI:37565"/>
    </ligand>
</feature>
<evidence type="ECO:0000256" key="15">
    <source>
        <dbReference type="ARBA" id="ARBA00037843"/>
    </source>
</evidence>
<evidence type="ECO:0000256" key="17">
    <source>
        <dbReference type="PIRSR" id="PIRSR606687-1"/>
    </source>
</evidence>
<evidence type="ECO:0000256" key="2">
    <source>
        <dbReference type="ARBA" id="ARBA00004656"/>
    </source>
</evidence>
<feature type="binding site" evidence="17">
    <location>
        <position position="91"/>
    </location>
    <ligand>
        <name>Mg(2+)</name>
        <dbReference type="ChEBI" id="CHEBI:18420"/>
    </ligand>
</feature>
<accession>A0A7J6A233</accession>
<dbReference type="InterPro" id="IPR005225">
    <property type="entry name" value="Small_GTP-bd"/>
</dbReference>
<feature type="binding site" evidence="18">
    <location>
        <position position="191"/>
    </location>
    <ligand>
        <name>GTP</name>
        <dbReference type="ChEBI" id="CHEBI:37565"/>
    </ligand>
</feature>
<proteinExistence type="inferred from homology"/>
<keyword evidence="12 19" id="KW-0342">GTP-binding</keyword>
<feature type="binding site" evidence="18">
    <location>
        <position position="95"/>
    </location>
    <ligand>
        <name>GTP</name>
        <dbReference type="ChEBI" id="CHEBI:37565"/>
    </ligand>
</feature>
<organism evidence="22 23">
    <name type="scientific">Ameiurus melas</name>
    <name type="common">Black bullhead</name>
    <name type="synonym">Silurus melas</name>
    <dbReference type="NCBI Taxonomy" id="219545"/>
    <lineage>
        <taxon>Eukaryota</taxon>
        <taxon>Metazoa</taxon>
        <taxon>Chordata</taxon>
        <taxon>Craniata</taxon>
        <taxon>Vertebrata</taxon>
        <taxon>Euteleostomi</taxon>
        <taxon>Actinopterygii</taxon>
        <taxon>Neopterygii</taxon>
        <taxon>Teleostei</taxon>
        <taxon>Ostariophysi</taxon>
        <taxon>Siluriformes</taxon>
        <taxon>Ictaluridae</taxon>
        <taxon>Ameiurus</taxon>
    </lineage>
</organism>
<dbReference type="GO" id="GO:0005765">
    <property type="term" value="C:lysosomal membrane"/>
    <property type="evidence" value="ECO:0007669"/>
    <property type="project" value="UniProtKB-SubCell"/>
</dbReference>
<dbReference type="PRINTS" id="PR00328">
    <property type="entry name" value="SAR1GTPBP"/>
</dbReference>
<evidence type="ECO:0000256" key="18">
    <source>
        <dbReference type="PIRSR" id="PIRSR606687-2"/>
    </source>
</evidence>